<dbReference type="OrthoDB" id="7285122at2"/>
<gene>
    <name evidence="2" type="ORF">BKE38_08855</name>
</gene>
<dbReference type="RefSeq" id="WP_076956997.1">
    <property type="nucleotide sequence ID" value="NZ_MLCO01000070.1"/>
</dbReference>
<name>A0A1V2H6C7_9PROT</name>
<accession>A0A1V2H6C7</accession>
<evidence type="ECO:0000256" key="1">
    <source>
        <dbReference type="SAM" id="Phobius"/>
    </source>
</evidence>
<organism evidence="2 3">
    <name type="scientific">Teichococcus deserti</name>
    <dbReference type="NCBI Taxonomy" id="1817963"/>
    <lineage>
        <taxon>Bacteria</taxon>
        <taxon>Pseudomonadati</taxon>
        <taxon>Pseudomonadota</taxon>
        <taxon>Alphaproteobacteria</taxon>
        <taxon>Acetobacterales</taxon>
        <taxon>Roseomonadaceae</taxon>
        <taxon>Roseomonas</taxon>
    </lineage>
</organism>
<evidence type="ECO:0000313" key="2">
    <source>
        <dbReference type="EMBL" id="ONG55683.1"/>
    </source>
</evidence>
<keyword evidence="1" id="KW-1133">Transmembrane helix</keyword>
<comment type="caution">
    <text evidence="2">The sequence shown here is derived from an EMBL/GenBank/DDBJ whole genome shotgun (WGS) entry which is preliminary data.</text>
</comment>
<evidence type="ECO:0000313" key="3">
    <source>
        <dbReference type="Proteomes" id="UP000188879"/>
    </source>
</evidence>
<dbReference type="Proteomes" id="UP000188879">
    <property type="component" value="Unassembled WGS sequence"/>
</dbReference>
<proteinExistence type="predicted"/>
<dbReference type="AlphaFoldDB" id="A0A1V2H6C7"/>
<keyword evidence="1" id="KW-0812">Transmembrane</keyword>
<reference evidence="2 3" key="1">
    <citation type="submission" date="2016-10" db="EMBL/GenBank/DDBJ databases">
        <title>Draft Genome sequence of Roseomonas sp. strain M3.</title>
        <authorList>
            <person name="Subhash Y."/>
            <person name="Lee S."/>
        </authorList>
    </citation>
    <scope>NUCLEOTIDE SEQUENCE [LARGE SCALE GENOMIC DNA]</scope>
    <source>
        <strain evidence="2 3">M3</strain>
    </source>
</reference>
<sequence length="203" mass="21714">MRQSATTADSWNEVWDAYEARSHIAVVPESHDEPATAAGRCAPRRWSRVFAAVMALPVLGALLLAGPARPLAAFAGLVLNHAPLELLAQLPLEPGVQVAAPAASHAAPQGGSASRYMAMLAEELSAGWQDPEALKRVVEARQTPAPLLRDATVVPLDRLRQMQITGLHSARLELAPREGAGSLGLDLAWRDGAWRVVRMAWSS</sequence>
<feature type="transmembrane region" description="Helical" evidence="1">
    <location>
        <begin position="49"/>
        <end position="68"/>
    </location>
</feature>
<protein>
    <submittedName>
        <fullName evidence="2">Uncharacterized protein</fullName>
    </submittedName>
</protein>
<dbReference type="EMBL" id="MLCO01000070">
    <property type="protein sequence ID" value="ONG55683.1"/>
    <property type="molecule type" value="Genomic_DNA"/>
</dbReference>
<keyword evidence="1" id="KW-0472">Membrane</keyword>
<keyword evidence="3" id="KW-1185">Reference proteome</keyword>